<evidence type="ECO:0000313" key="2">
    <source>
        <dbReference type="Proteomes" id="UP000669903"/>
    </source>
</evidence>
<proteinExistence type="predicted"/>
<sequence>MRFRLNKQLVLLILEEIREKLEFVTNWNNTISPMEQLLLTLRIYATGSFLITMDDFSGVSTILPKYRIRNKAKTLRFYNVACFPRIVGCINCAHVHIGENAELFRNRKDYFSLNIQTVCNSNLSSAKNFFVFKLSQQFFKTSEFRHSPEDLLLNECSITFQHFSLSFEITKSDFLFSRMFLYCCTKFINIIFLASEKF</sequence>
<gene>
    <name evidence="1" type="primary">Harbi1_0</name>
    <name evidence="1" type="ORF">G6Z76_0010042</name>
</gene>
<evidence type="ECO:0000313" key="1">
    <source>
        <dbReference type="EMBL" id="KAG5344506.1"/>
    </source>
</evidence>
<feature type="non-terminal residue" evidence="1">
    <location>
        <position position="198"/>
    </location>
</feature>
<accession>A0A836KBR7</accession>
<comment type="caution">
    <text evidence="1">The sequence shown here is derived from an EMBL/GenBank/DDBJ whole genome shotgun (WGS) entry which is preliminary data.</text>
</comment>
<protein>
    <submittedName>
        <fullName evidence="1">HARB1 nuclease</fullName>
    </submittedName>
</protein>
<dbReference type="AlphaFoldDB" id="A0A836KBR7"/>
<keyword evidence="2" id="KW-1185">Reference proteome</keyword>
<feature type="non-terminal residue" evidence="1">
    <location>
        <position position="1"/>
    </location>
</feature>
<dbReference type="Proteomes" id="UP000669903">
    <property type="component" value="Unassembled WGS sequence"/>
</dbReference>
<dbReference type="EMBL" id="JAANIC010002588">
    <property type="protein sequence ID" value="KAG5344506.1"/>
    <property type="molecule type" value="Genomic_DNA"/>
</dbReference>
<reference evidence="1" key="1">
    <citation type="submission" date="2020-03" db="EMBL/GenBank/DDBJ databases">
        <title>Relaxed selection underlies rapid genomic changes in the transitions from sociality to social parasitism in ants.</title>
        <authorList>
            <person name="Bi X."/>
        </authorList>
    </citation>
    <scope>NUCLEOTIDE SEQUENCE</scope>
    <source>
        <strain evidence="1">BGI-DK2014a</strain>
        <tissue evidence="1">Whole body</tissue>
    </source>
</reference>
<organism evidence="1 2">
    <name type="scientific">Acromyrmex charruanus</name>
    <dbReference type="NCBI Taxonomy" id="2715315"/>
    <lineage>
        <taxon>Eukaryota</taxon>
        <taxon>Metazoa</taxon>
        <taxon>Ecdysozoa</taxon>
        <taxon>Arthropoda</taxon>
        <taxon>Hexapoda</taxon>
        <taxon>Insecta</taxon>
        <taxon>Pterygota</taxon>
        <taxon>Neoptera</taxon>
        <taxon>Endopterygota</taxon>
        <taxon>Hymenoptera</taxon>
        <taxon>Apocrita</taxon>
        <taxon>Aculeata</taxon>
        <taxon>Formicoidea</taxon>
        <taxon>Formicidae</taxon>
        <taxon>Myrmicinae</taxon>
        <taxon>Acromyrmex</taxon>
    </lineage>
</organism>
<name>A0A836KBR7_9HYME</name>